<dbReference type="EMBL" id="JAJEKE010000011">
    <property type="protein sequence ID" value="MCQ1530343.1"/>
    <property type="molecule type" value="Genomic_DNA"/>
</dbReference>
<protein>
    <submittedName>
        <fullName evidence="2">PHP domain-containing protein</fullName>
    </submittedName>
</protein>
<dbReference type="Gene3D" id="1.10.150.650">
    <property type="match status" value="1"/>
</dbReference>
<dbReference type="Gene3D" id="3.20.20.140">
    <property type="entry name" value="Metal-dependent hydrolases"/>
    <property type="match status" value="1"/>
</dbReference>
<dbReference type="PANTHER" id="PTHR42924">
    <property type="entry name" value="EXONUCLEASE"/>
    <property type="match status" value="1"/>
</dbReference>
<dbReference type="InterPro" id="IPR004013">
    <property type="entry name" value="PHP_dom"/>
</dbReference>
<evidence type="ECO:0000259" key="1">
    <source>
        <dbReference type="SMART" id="SM00481"/>
    </source>
</evidence>
<evidence type="ECO:0000313" key="3">
    <source>
        <dbReference type="Proteomes" id="UP001651880"/>
    </source>
</evidence>
<dbReference type="InterPro" id="IPR016195">
    <property type="entry name" value="Pol/histidinol_Pase-like"/>
</dbReference>
<dbReference type="CDD" id="cd07438">
    <property type="entry name" value="PHP_HisPPase_AMP"/>
    <property type="match status" value="1"/>
</dbReference>
<dbReference type="RefSeq" id="WP_255227865.1">
    <property type="nucleotide sequence ID" value="NZ_JAJEKE010000011.1"/>
</dbReference>
<dbReference type="InterPro" id="IPR052018">
    <property type="entry name" value="PHP_domain"/>
</dbReference>
<feature type="domain" description="Polymerase/histidinol phosphatase N-terminal" evidence="1">
    <location>
        <begin position="6"/>
        <end position="71"/>
    </location>
</feature>
<dbReference type="Proteomes" id="UP001651880">
    <property type="component" value="Unassembled WGS sequence"/>
</dbReference>
<gene>
    <name evidence="2" type="ORF">LJD61_12390</name>
</gene>
<organism evidence="2 3">
    <name type="scientific">Lutispora saccharofermentans</name>
    <dbReference type="NCBI Taxonomy" id="3024236"/>
    <lineage>
        <taxon>Bacteria</taxon>
        <taxon>Bacillati</taxon>
        <taxon>Bacillota</taxon>
        <taxon>Clostridia</taxon>
        <taxon>Lutisporales</taxon>
        <taxon>Lutisporaceae</taxon>
        <taxon>Lutispora</taxon>
    </lineage>
</organism>
<dbReference type="Pfam" id="PF02811">
    <property type="entry name" value="PHP"/>
    <property type="match status" value="1"/>
</dbReference>
<dbReference type="SUPFAM" id="SSF89550">
    <property type="entry name" value="PHP domain-like"/>
    <property type="match status" value="1"/>
</dbReference>
<dbReference type="SMART" id="SM00481">
    <property type="entry name" value="POLIIIAc"/>
    <property type="match status" value="1"/>
</dbReference>
<proteinExistence type="predicted"/>
<dbReference type="InterPro" id="IPR003141">
    <property type="entry name" value="Pol/His_phosphatase_N"/>
</dbReference>
<sequence length="272" mass="30198">MNNDKIDLHIHTSASDGTWTAEEAVSEIIKNNISMFAITDHNSVENVETAAELAVKAGLAFIPGVEIDTSFNGANLHILGYGIDIRNDGLLKLISGNRDFMEQKDEESIKFLCEKGFDVSLSDYGRYQNNPKRGGWKALNYLIDKKICSNTKDFFPLFDGWGNPFEKMKFPDPKEVISVIKNADGIAVLAHPGAPFYRLNFKDLLHGMLDEGIMGIECYHPENNSDITKHCSEFCRANNLFITGGSDCHGTFFTARKIGIPSIARGSIRLSI</sequence>
<accession>A0ABT1NJL6</accession>
<comment type="caution">
    <text evidence="2">The sequence shown here is derived from an EMBL/GenBank/DDBJ whole genome shotgun (WGS) entry which is preliminary data.</text>
</comment>
<keyword evidence="3" id="KW-1185">Reference proteome</keyword>
<name>A0ABT1NJL6_9FIRM</name>
<reference evidence="2 3" key="1">
    <citation type="submission" date="2021-10" db="EMBL/GenBank/DDBJ databases">
        <title>Lutispora strain m25 sp. nov., a thermophilic, non-spore-forming bacterium isolated from a lab-scale methanogenic bioreactor digesting anaerobic sludge.</title>
        <authorList>
            <person name="El Houari A."/>
            <person name="Mcdonald J."/>
        </authorList>
    </citation>
    <scope>NUCLEOTIDE SEQUENCE [LARGE SCALE GENOMIC DNA]</scope>
    <source>
        <strain evidence="3">m25</strain>
    </source>
</reference>
<dbReference type="PANTHER" id="PTHR42924:SF3">
    <property type="entry name" value="POLYMERASE_HISTIDINOL PHOSPHATASE N-TERMINAL DOMAIN-CONTAINING PROTEIN"/>
    <property type="match status" value="1"/>
</dbReference>
<evidence type="ECO:0000313" key="2">
    <source>
        <dbReference type="EMBL" id="MCQ1530343.1"/>
    </source>
</evidence>